<gene>
    <name evidence="1" type="ORF">SAMN05216228_1020134</name>
    <name evidence="2" type="ORF">SAMN05216228_108810</name>
</gene>
<accession>A0ABY1AYM9</accession>
<dbReference type="EMBL" id="FOCV01000020">
    <property type="protein sequence ID" value="SEO61909.1"/>
    <property type="molecule type" value="Genomic_DNA"/>
</dbReference>
<protein>
    <submittedName>
        <fullName evidence="2">Uncharacterized protein</fullName>
    </submittedName>
</protein>
<proteinExistence type="predicted"/>
<evidence type="ECO:0000313" key="3">
    <source>
        <dbReference type="Proteomes" id="UP000198939"/>
    </source>
</evidence>
<evidence type="ECO:0000313" key="1">
    <source>
        <dbReference type="EMBL" id="SEO61909.1"/>
    </source>
</evidence>
<feature type="non-terminal residue" evidence="2">
    <location>
        <position position="26"/>
    </location>
</feature>
<dbReference type="Proteomes" id="UP000198939">
    <property type="component" value="Unassembled WGS sequence"/>
</dbReference>
<keyword evidence="3" id="KW-1185">Reference proteome</keyword>
<dbReference type="EMBL" id="FOCV01000088">
    <property type="protein sequence ID" value="SEP33146.1"/>
    <property type="molecule type" value="Genomic_DNA"/>
</dbReference>
<evidence type="ECO:0000313" key="2">
    <source>
        <dbReference type="EMBL" id="SEP33146.1"/>
    </source>
</evidence>
<sequence>MPRPLRERITNMQTLIEGQSRFQPFG</sequence>
<organism evidence="2 3">
    <name type="scientific">Rhizobium tibeticum</name>
    <dbReference type="NCBI Taxonomy" id="501024"/>
    <lineage>
        <taxon>Bacteria</taxon>
        <taxon>Pseudomonadati</taxon>
        <taxon>Pseudomonadota</taxon>
        <taxon>Alphaproteobacteria</taxon>
        <taxon>Hyphomicrobiales</taxon>
        <taxon>Rhizobiaceae</taxon>
        <taxon>Rhizobium/Agrobacterium group</taxon>
        <taxon>Rhizobium</taxon>
    </lineage>
</organism>
<name>A0ABY1AYM9_9HYPH</name>
<reference evidence="2 3" key="1">
    <citation type="submission" date="2016-10" db="EMBL/GenBank/DDBJ databases">
        <authorList>
            <person name="Varghese N."/>
            <person name="Submissions S."/>
        </authorList>
    </citation>
    <scope>NUCLEOTIDE SEQUENCE [LARGE SCALE GENOMIC DNA]</scope>
    <source>
        <strain evidence="2 3">CGMCC 1.7071</strain>
    </source>
</reference>
<comment type="caution">
    <text evidence="2">The sequence shown here is derived from an EMBL/GenBank/DDBJ whole genome shotgun (WGS) entry which is preliminary data.</text>
</comment>